<evidence type="ECO:0000256" key="4">
    <source>
        <dbReference type="PROSITE-ProRule" id="PRU00335"/>
    </source>
</evidence>
<dbReference type="Pfam" id="PF00440">
    <property type="entry name" value="TetR_N"/>
    <property type="match status" value="1"/>
</dbReference>
<dbReference type="RefSeq" id="WP_115356457.1">
    <property type="nucleotide sequence ID" value="NZ_UGVL01000001.1"/>
</dbReference>
<dbReference type="PROSITE" id="PS50977">
    <property type="entry name" value="HTH_TETR_2"/>
    <property type="match status" value="1"/>
</dbReference>
<keyword evidence="2 4" id="KW-0238">DNA-binding</keyword>
<evidence type="ECO:0000256" key="3">
    <source>
        <dbReference type="ARBA" id="ARBA00023163"/>
    </source>
</evidence>
<dbReference type="GO" id="GO:0000976">
    <property type="term" value="F:transcription cis-regulatory region binding"/>
    <property type="evidence" value="ECO:0007669"/>
    <property type="project" value="TreeGrafter"/>
</dbReference>
<keyword evidence="7" id="KW-1185">Reference proteome</keyword>
<sequence length="201" mass="22539">MEKDREATENALLEAVGGLVAEEGFEKLGVNAAAARAGVSKMLIYRYFGSLDGLIAAYIRKHDFWINYRPEIPKKKHLAPFLKQMFRGQIDRLRSDTTLRRLYRWELNGNNALIAELRGQREAAGLRLVEAVSEATGRPRAEVASIATMISASVSYLALLEENCPAYNGIPLQRNAGWEQYAEGIDALVDLWLENLKNKSK</sequence>
<accession>A0A379MP32</accession>
<keyword evidence="1" id="KW-0805">Transcription regulation</keyword>
<evidence type="ECO:0000256" key="2">
    <source>
        <dbReference type="ARBA" id="ARBA00023125"/>
    </source>
</evidence>
<evidence type="ECO:0000313" key="7">
    <source>
        <dbReference type="Proteomes" id="UP000255233"/>
    </source>
</evidence>
<reference evidence="6 7" key="1">
    <citation type="submission" date="2018-06" db="EMBL/GenBank/DDBJ databases">
        <authorList>
            <consortium name="Pathogen Informatics"/>
            <person name="Doyle S."/>
        </authorList>
    </citation>
    <scope>NUCLEOTIDE SEQUENCE [LARGE SCALE GENOMIC DNA]</scope>
    <source>
        <strain evidence="6 7">NCTC11190</strain>
    </source>
</reference>
<dbReference type="PANTHER" id="PTHR30055">
    <property type="entry name" value="HTH-TYPE TRANSCRIPTIONAL REGULATOR RUTR"/>
    <property type="match status" value="1"/>
</dbReference>
<dbReference type="GO" id="GO:0003700">
    <property type="term" value="F:DNA-binding transcription factor activity"/>
    <property type="evidence" value="ECO:0007669"/>
    <property type="project" value="TreeGrafter"/>
</dbReference>
<dbReference type="EMBL" id="UGVL01000001">
    <property type="protein sequence ID" value="SUE33295.1"/>
    <property type="molecule type" value="Genomic_DNA"/>
</dbReference>
<dbReference type="Gene3D" id="1.10.357.10">
    <property type="entry name" value="Tetracycline Repressor, domain 2"/>
    <property type="match status" value="1"/>
</dbReference>
<feature type="DNA-binding region" description="H-T-H motif" evidence="4">
    <location>
        <begin position="29"/>
        <end position="48"/>
    </location>
</feature>
<feature type="domain" description="HTH tetR-type" evidence="5">
    <location>
        <begin position="6"/>
        <end position="66"/>
    </location>
</feature>
<dbReference type="OrthoDB" id="836882at2"/>
<dbReference type="SUPFAM" id="SSF46689">
    <property type="entry name" value="Homeodomain-like"/>
    <property type="match status" value="1"/>
</dbReference>
<dbReference type="InterPro" id="IPR009057">
    <property type="entry name" value="Homeodomain-like_sf"/>
</dbReference>
<name>A0A379MP32_9BACT</name>
<protein>
    <submittedName>
        <fullName evidence="6">Transcriptional repressor BetI</fullName>
    </submittedName>
</protein>
<dbReference type="STRING" id="880526.GCA_000427365_00943"/>
<dbReference type="InterPro" id="IPR001647">
    <property type="entry name" value="HTH_TetR"/>
</dbReference>
<evidence type="ECO:0000313" key="6">
    <source>
        <dbReference type="EMBL" id="SUE33295.1"/>
    </source>
</evidence>
<keyword evidence="3" id="KW-0804">Transcription</keyword>
<gene>
    <name evidence="6" type="ORF">NCTC11190_00502</name>
</gene>
<evidence type="ECO:0000256" key="1">
    <source>
        <dbReference type="ARBA" id="ARBA00023015"/>
    </source>
</evidence>
<dbReference type="PRINTS" id="PR00455">
    <property type="entry name" value="HTHTETR"/>
</dbReference>
<dbReference type="InterPro" id="IPR050109">
    <property type="entry name" value="HTH-type_TetR-like_transc_reg"/>
</dbReference>
<proteinExistence type="predicted"/>
<dbReference type="Proteomes" id="UP000255233">
    <property type="component" value="Unassembled WGS sequence"/>
</dbReference>
<organism evidence="6 7">
    <name type="scientific">Rikenella microfusus</name>
    <dbReference type="NCBI Taxonomy" id="28139"/>
    <lineage>
        <taxon>Bacteria</taxon>
        <taxon>Pseudomonadati</taxon>
        <taxon>Bacteroidota</taxon>
        <taxon>Bacteroidia</taxon>
        <taxon>Bacteroidales</taxon>
        <taxon>Rikenellaceae</taxon>
        <taxon>Rikenella</taxon>
    </lineage>
</organism>
<dbReference type="AlphaFoldDB" id="A0A379MP32"/>
<evidence type="ECO:0000259" key="5">
    <source>
        <dbReference type="PROSITE" id="PS50977"/>
    </source>
</evidence>
<dbReference type="PANTHER" id="PTHR30055:SF234">
    <property type="entry name" value="HTH-TYPE TRANSCRIPTIONAL REGULATOR BETI"/>
    <property type="match status" value="1"/>
</dbReference>